<dbReference type="CDD" id="cd03386">
    <property type="entry name" value="PAP2_Aur1_like"/>
    <property type="match status" value="1"/>
</dbReference>
<feature type="transmembrane region" description="Helical" evidence="5">
    <location>
        <begin position="53"/>
        <end position="76"/>
    </location>
</feature>
<keyword evidence="2 5" id="KW-0812">Transmembrane</keyword>
<dbReference type="EMBL" id="BAAAMQ010000007">
    <property type="protein sequence ID" value="GAA2098446.1"/>
    <property type="molecule type" value="Genomic_DNA"/>
</dbReference>
<sequence>MGMLALAYNVIRADQGGDVALAFEHSGELVALEGWVFDHLEVPLNSWTMGVPLVAVPACYFYAVMHYVATPTVLFLSWKVGGWKYRRGYWSLVLASAVALVVYMIYPVAPPRLVPGDGVADVMRAYAEFGWWGDAASAPRGIGDATNQYAALPSLHCGWAVWCALQMWDFRGRWWRLLAVFYPSAQAFIVIATGNHYLVDVLLGCGLVLATHFALDAFGKRRFGWESTESADL</sequence>
<dbReference type="PANTHER" id="PTHR31310">
    <property type="match status" value="1"/>
</dbReference>
<dbReference type="InterPro" id="IPR052185">
    <property type="entry name" value="IPC_Synthase-Related"/>
</dbReference>
<keyword evidence="8" id="KW-1185">Reference proteome</keyword>
<dbReference type="Pfam" id="PF14378">
    <property type="entry name" value="PAP2_3"/>
    <property type="match status" value="1"/>
</dbReference>
<accession>A0ABP5IEH5</accession>
<keyword evidence="3 5" id="KW-1133">Transmembrane helix</keyword>
<evidence type="ECO:0000256" key="3">
    <source>
        <dbReference type="ARBA" id="ARBA00022989"/>
    </source>
</evidence>
<evidence type="ECO:0000313" key="7">
    <source>
        <dbReference type="EMBL" id="GAA2098446.1"/>
    </source>
</evidence>
<feature type="transmembrane region" description="Helical" evidence="5">
    <location>
        <begin position="88"/>
        <end position="106"/>
    </location>
</feature>
<feature type="domain" description="Inositolphosphotransferase Aur1/Ipt1" evidence="6">
    <location>
        <begin position="28"/>
        <end position="212"/>
    </location>
</feature>
<feature type="transmembrane region" description="Helical" evidence="5">
    <location>
        <begin position="197"/>
        <end position="215"/>
    </location>
</feature>
<gene>
    <name evidence="7" type="ORF">GCM10009726_07370</name>
</gene>
<comment type="caution">
    <text evidence="7">The sequence shown here is derived from an EMBL/GenBank/DDBJ whole genome shotgun (WGS) entry which is preliminary data.</text>
</comment>
<dbReference type="Proteomes" id="UP001501161">
    <property type="component" value="Unassembled WGS sequence"/>
</dbReference>
<evidence type="ECO:0000256" key="4">
    <source>
        <dbReference type="ARBA" id="ARBA00023136"/>
    </source>
</evidence>
<evidence type="ECO:0000256" key="1">
    <source>
        <dbReference type="ARBA" id="ARBA00004141"/>
    </source>
</evidence>
<keyword evidence="4 5" id="KW-0472">Membrane</keyword>
<dbReference type="RefSeq" id="WP_231252355.1">
    <property type="nucleotide sequence ID" value="NZ_BAAAMQ010000007.1"/>
</dbReference>
<dbReference type="InterPro" id="IPR026841">
    <property type="entry name" value="Aur1/Ipt1"/>
</dbReference>
<organism evidence="7 8">
    <name type="scientific">Nocardioides furvisabuli</name>
    <dbReference type="NCBI Taxonomy" id="375542"/>
    <lineage>
        <taxon>Bacteria</taxon>
        <taxon>Bacillati</taxon>
        <taxon>Actinomycetota</taxon>
        <taxon>Actinomycetes</taxon>
        <taxon>Propionibacteriales</taxon>
        <taxon>Nocardioidaceae</taxon>
        <taxon>Nocardioides</taxon>
    </lineage>
</organism>
<reference evidence="8" key="1">
    <citation type="journal article" date="2019" name="Int. J. Syst. Evol. Microbiol.">
        <title>The Global Catalogue of Microorganisms (GCM) 10K type strain sequencing project: providing services to taxonomists for standard genome sequencing and annotation.</title>
        <authorList>
            <consortium name="The Broad Institute Genomics Platform"/>
            <consortium name="The Broad Institute Genome Sequencing Center for Infectious Disease"/>
            <person name="Wu L."/>
            <person name="Ma J."/>
        </authorList>
    </citation>
    <scope>NUCLEOTIDE SEQUENCE [LARGE SCALE GENOMIC DNA]</scope>
    <source>
        <strain evidence="8">JCM 13813</strain>
    </source>
</reference>
<evidence type="ECO:0000256" key="5">
    <source>
        <dbReference type="SAM" id="Phobius"/>
    </source>
</evidence>
<evidence type="ECO:0000256" key="2">
    <source>
        <dbReference type="ARBA" id="ARBA00022692"/>
    </source>
</evidence>
<name>A0ABP5IEH5_9ACTN</name>
<evidence type="ECO:0000313" key="8">
    <source>
        <dbReference type="Proteomes" id="UP001501161"/>
    </source>
</evidence>
<proteinExistence type="predicted"/>
<protein>
    <recommendedName>
        <fullName evidence="6">Inositolphosphotransferase Aur1/Ipt1 domain-containing protein</fullName>
    </recommendedName>
</protein>
<dbReference type="PANTHER" id="PTHR31310:SF7">
    <property type="entry name" value="PA-PHOSPHATASE RELATED-FAMILY PROTEIN DDB_G0268928"/>
    <property type="match status" value="1"/>
</dbReference>
<evidence type="ECO:0000259" key="6">
    <source>
        <dbReference type="Pfam" id="PF14378"/>
    </source>
</evidence>
<comment type="subcellular location">
    <subcellularLocation>
        <location evidence="1">Membrane</location>
        <topology evidence="1">Multi-pass membrane protein</topology>
    </subcellularLocation>
</comment>